<dbReference type="PANTHER" id="PTHR10803">
    <property type="entry name" value="ARSENICAL PUMP-DRIVING ATPASE ARSENITE-TRANSLOCATING ATPASE"/>
    <property type="match status" value="1"/>
</dbReference>
<organism evidence="3 4">
    <name type="scientific">Halorientalis regularis</name>
    <dbReference type="NCBI Taxonomy" id="660518"/>
    <lineage>
        <taxon>Archaea</taxon>
        <taxon>Methanobacteriati</taxon>
        <taxon>Methanobacteriota</taxon>
        <taxon>Stenosarchaea group</taxon>
        <taxon>Halobacteria</taxon>
        <taxon>Halobacteriales</taxon>
        <taxon>Haloarculaceae</taxon>
        <taxon>Halorientalis</taxon>
    </lineage>
</organism>
<sequence length="315" mass="33984">MTEFVLYGGKGGVGKTTVAAASGLALARAGHETLVVSTDPAHSLSDSVGTEVGDDPTEIREGLFGVEVDPDEGLERYQELFETMEDVLEEAGVDFESKEEGIGNAADLFSSGIVPGSDELAALDGLARYVDTDDYDYVVFDTAPTGHTLRLLDLPGIMADTLSTAAEVHDQVQRKVNVQKTLMLGVLASRHTDDPSAITEMRDRMNRVESVLRDPDLTTFRVVTLPETMAVEESVRLVAKLRGFDVPVGELVVNKVIEDPGDCERCQANKAVQEDAIEDLRAQLPDLDVWRVADQPGEVTGLEALERVAADLGLQ</sequence>
<reference evidence="4" key="1">
    <citation type="submission" date="2016-10" db="EMBL/GenBank/DDBJ databases">
        <authorList>
            <person name="Varghese N."/>
            <person name="Submissions S."/>
        </authorList>
    </citation>
    <scope>NUCLEOTIDE SEQUENCE [LARGE SCALE GENOMIC DNA]</scope>
    <source>
        <strain evidence="4">IBRC-M 10760</strain>
    </source>
</reference>
<dbReference type="OrthoDB" id="46198at2157"/>
<dbReference type="GO" id="GO:0016887">
    <property type="term" value="F:ATP hydrolysis activity"/>
    <property type="evidence" value="ECO:0007669"/>
    <property type="project" value="InterPro"/>
</dbReference>
<evidence type="ECO:0000259" key="2">
    <source>
        <dbReference type="Pfam" id="PF02374"/>
    </source>
</evidence>
<evidence type="ECO:0000313" key="3">
    <source>
        <dbReference type="EMBL" id="SDF22392.1"/>
    </source>
</evidence>
<dbReference type="InterPro" id="IPR016300">
    <property type="entry name" value="ATPase_ArsA/GET3"/>
</dbReference>
<comment type="similarity">
    <text evidence="1">Belongs to the arsA ATPase family.</text>
</comment>
<keyword evidence="3" id="KW-0067">ATP-binding</keyword>
<name>A0A1G7JBR8_9EURY</name>
<keyword evidence="3" id="KW-0547">Nucleotide-binding</keyword>
<dbReference type="SUPFAM" id="SSF52540">
    <property type="entry name" value="P-loop containing nucleoside triphosphate hydrolases"/>
    <property type="match status" value="1"/>
</dbReference>
<gene>
    <name evidence="3" type="ORF">SAMN05216218_104283</name>
</gene>
<dbReference type="RefSeq" id="WP_092690051.1">
    <property type="nucleotide sequence ID" value="NZ_FNBK01000004.1"/>
</dbReference>
<dbReference type="NCBIfam" id="TIGR00345">
    <property type="entry name" value="GET3_arsA_TRC40"/>
    <property type="match status" value="1"/>
</dbReference>
<feature type="domain" description="ArsA/GET3 Anion-transporting ATPase-like" evidence="2">
    <location>
        <begin position="3"/>
        <end position="312"/>
    </location>
</feature>
<dbReference type="EMBL" id="FNBK01000004">
    <property type="protein sequence ID" value="SDF22392.1"/>
    <property type="molecule type" value="Genomic_DNA"/>
</dbReference>
<dbReference type="Proteomes" id="UP000199076">
    <property type="component" value="Unassembled WGS sequence"/>
</dbReference>
<dbReference type="CDD" id="cd02035">
    <property type="entry name" value="ArsA"/>
    <property type="match status" value="1"/>
</dbReference>
<dbReference type="InterPro" id="IPR025723">
    <property type="entry name" value="ArsA/GET3_ATPase-like"/>
</dbReference>
<protein>
    <submittedName>
        <fullName evidence="3">Arsenite efflux ATP-binding protein ArsA</fullName>
    </submittedName>
</protein>
<dbReference type="GO" id="GO:0005524">
    <property type="term" value="F:ATP binding"/>
    <property type="evidence" value="ECO:0007669"/>
    <property type="project" value="UniProtKB-KW"/>
</dbReference>
<dbReference type="PANTHER" id="PTHR10803:SF3">
    <property type="entry name" value="ATPASE GET3"/>
    <property type="match status" value="1"/>
</dbReference>
<dbReference type="Gene3D" id="3.40.50.300">
    <property type="entry name" value="P-loop containing nucleotide triphosphate hydrolases"/>
    <property type="match status" value="1"/>
</dbReference>
<proteinExistence type="inferred from homology"/>
<keyword evidence="4" id="KW-1185">Reference proteome</keyword>
<dbReference type="InterPro" id="IPR027417">
    <property type="entry name" value="P-loop_NTPase"/>
</dbReference>
<evidence type="ECO:0000313" key="4">
    <source>
        <dbReference type="Proteomes" id="UP000199076"/>
    </source>
</evidence>
<dbReference type="STRING" id="660518.SAMN05216218_104283"/>
<accession>A0A1G7JBR8</accession>
<dbReference type="AlphaFoldDB" id="A0A1G7JBR8"/>
<dbReference type="Pfam" id="PF02374">
    <property type="entry name" value="ArsA_ATPase"/>
    <property type="match status" value="1"/>
</dbReference>
<evidence type="ECO:0000256" key="1">
    <source>
        <dbReference type="ARBA" id="ARBA00011040"/>
    </source>
</evidence>